<dbReference type="EMBL" id="KE647203">
    <property type="protein sequence ID" value="EQB60933.1"/>
    <property type="molecule type" value="Genomic_DNA"/>
</dbReference>
<reference evidence="1 2" key="1">
    <citation type="journal article" date="2013" name="BMC Genomics">
        <title>Genome sequencing and comparative genomics of honey bee microsporidia, Nosema apis reveal novel insights into host-parasite interactions.</title>
        <authorList>
            <person name="Chen Yp."/>
            <person name="Pettis J.S."/>
            <person name="Zhao Y."/>
            <person name="Liu X."/>
            <person name="Tallon L.J."/>
            <person name="Sadzewicz L.D."/>
            <person name="Li R."/>
            <person name="Zheng H."/>
            <person name="Huang S."/>
            <person name="Zhang X."/>
            <person name="Hamilton M.C."/>
            <person name="Pernal S.F."/>
            <person name="Melathopoulos A.P."/>
            <person name="Yan X."/>
            <person name="Evans J.D."/>
        </authorList>
    </citation>
    <scope>NUCLEOTIDE SEQUENCE [LARGE SCALE GENOMIC DNA]</scope>
    <source>
        <strain evidence="1 2">BRL 01</strain>
    </source>
</reference>
<organism evidence="1 2">
    <name type="scientific">Vairimorpha apis BRL 01</name>
    <dbReference type="NCBI Taxonomy" id="1037528"/>
    <lineage>
        <taxon>Eukaryota</taxon>
        <taxon>Fungi</taxon>
        <taxon>Fungi incertae sedis</taxon>
        <taxon>Microsporidia</taxon>
        <taxon>Nosematidae</taxon>
        <taxon>Vairimorpha</taxon>
    </lineage>
</organism>
<dbReference type="Proteomes" id="UP000053780">
    <property type="component" value="Unassembled WGS sequence"/>
</dbReference>
<dbReference type="PANTHER" id="PTHR35450">
    <property type="entry name" value="REVERSE TRANSCRIPTASE DOMAIN-CONTAINING PROTEIN"/>
    <property type="match status" value="1"/>
</dbReference>
<sequence>MDPLSCRLNEKYLKVAVHCGSISHSTNHLLFIDDLKLLRTRCDTLKALSNEAKQFLKTIGLKVNLEKSATNDESCADTGALLEGPRVYKYLGIIEDSNGKPTRDSFIKMKDEILARVERLCNSVLNAKNLSRGINEHAISLVNYHIWLQHLEPTDFEELDQLIRKILVKHKAHLQPVSKERLYLPRSELGRGLHNIEMRGECMLLQLLELLEKHKEISTRRAAILKVEQDNKTHLSLIKNYLEVKYSINNITKESLELTQNAYIYSEIRKKIQHLKLFMAKDNILASITDSSI</sequence>
<evidence type="ECO:0000313" key="2">
    <source>
        <dbReference type="Proteomes" id="UP000053780"/>
    </source>
</evidence>
<gene>
    <name evidence="1" type="ORF">NAPIS_ORF01496</name>
</gene>
<evidence type="ECO:0008006" key="3">
    <source>
        <dbReference type="Google" id="ProtNLM"/>
    </source>
</evidence>
<dbReference type="PANTHER" id="PTHR35450:SF2">
    <property type="entry name" value="REVERSE TRANSCRIPTASE DOMAIN-CONTAINING PROTEIN"/>
    <property type="match status" value="1"/>
</dbReference>
<name>T0L934_9MICR</name>
<dbReference type="VEuPathDB" id="MicrosporidiaDB:NAPIS_ORF01496"/>
<proteinExistence type="predicted"/>
<dbReference type="AlphaFoldDB" id="T0L934"/>
<keyword evidence="2" id="KW-1185">Reference proteome</keyword>
<accession>T0L934</accession>
<dbReference type="OrthoDB" id="2190704at2759"/>
<evidence type="ECO:0000313" key="1">
    <source>
        <dbReference type="EMBL" id="EQB60933.1"/>
    </source>
</evidence>
<protein>
    <recommendedName>
        <fullName evidence="3">Reverse transcriptase domain-containing protein</fullName>
    </recommendedName>
</protein>
<dbReference type="HOGENOM" id="CLU_067377_0_0_1"/>